<evidence type="ECO:0000313" key="2">
    <source>
        <dbReference type="Proteomes" id="UP000805193"/>
    </source>
</evidence>
<reference evidence="1 2" key="1">
    <citation type="journal article" date="2020" name="Cell">
        <title>Large-Scale Comparative Analyses of Tick Genomes Elucidate Their Genetic Diversity and Vector Capacities.</title>
        <authorList>
            <consortium name="Tick Genome and Microbiome Consortium (TIGMIC)"/>
            <person name="Jia N."/>
            <person name="Wang J."/>
            <person name="Shi W."/>
            <person name="Du L."/>
            <person name="Sun Y."/>
            <person name="Zhan W."/>
            <person name="Jiang J.F."/>
            <person name="Wang Q."/>
            <person name="Zhang B."/>
            <person name="Ji P."/>
            <person name="Bell-Sakyi L."/>
            <person name="Cui X.M."/>
            <person name="Yuan T.T."/>
            <person name="Jiang B.G."/>
            <person name="Yang W.F."/>
            <person name="Lam T.T."/>
            <person name="Chang Q.C."/>
            <person name="Ding S.J."/>
            <person name="Wang X.J."/>
            <person name="Zhu J.G."/>
            <person name="Ruan X.D."/>
            <person name="Zhao L."/>
            <person name="Wei J.T."/>
            <person name="Ye R.Z."/>
            <person name="Que T.C."/>
            <person name="Du C.H."/>
            <person name="Zhou Y.H."/>
            <person name="Cheng J.X."/>
            <person name="Dai P.F."/>
            <person name="Guo W.B."/>
            <person name="Han X.H."/>
            <person name="Huang E.J."/>
            <person name="Li L.F."/>
            <person name="Wei W."/>
            <person name="Gao Y.C."/>
            <person name="Liu J.Z."/>
            <person name="Shao H.Z."/>
            <person name="Wang X."/>
            <person name="Wang C.C."/>
            <person name="Yang T.C."/>
            <person name="Huo Q.B."/>
            <person name="Li W."/>
            <person name="Chen H.Y."/>
            <person name="Chen S.E."/>
            <person name="Zhou L.G."/>
            <person name="Ni X.B."/>
            <person name="Tian J.H."/>
            <person name="Sheng Y."/>
            <person name="Liu T."/>
            <person name="Pan Y.S."/>
            <person name="Xia L.Y."/>
            <person name="Li J."/>
            <person name="Zhao F."/>
            <person name="Cao W.C."/>
        </authorList>
    </citation>
    <scope>NUCLEOTIDE SEQUENCE [LARGE SCALE GENOMIC DNA]</scope>
    <source>
        <strain evidence="1">Iper-2018</strain>
    </source>
</reference>
<keyword evidence="2" id="KW-1185">Reference proteome</keyword>
<evidence type="ECO:0000313" key="1">
    <source>
        <dbReference type="EMBL" id="KAG0444859.1"/>
    </source>
</evidence>
<dbReference type="EMBL" id="JABSTQ010001358">
    <property type="protein sequence ID" value="KAG0444859.1"/>
    <property type="molecule type" value="Genomic_DNA"/>
</dbReference>
<comment type="caution">
    <text evidence="1">The sequence shown here is derived from an EMBL/GenBank/DDBJ whole genome shotgun (WGS) entry which is preliminary data.</text>
</comment>
<accession>A0AC60QZ43</accession>
<name>A0AC60QZ43_IXOPE</name>
<protein>
    <submittedName>
        <fullName evidence="1">Uncharacterized protein</fullName>
    </submittedName>
</protein>
<proteinExistence type="predicted"/>
<organism evidence="1 2">
    <name type="scientific">Ixodes persulcatus</name>
    <name type="common">Taiga tick</name>
    <dbReference type="NCBI Taxonomy" id="34615"/>
    <lineage>
        <taxon>Eukaryota</taxon>
        <taxon>Metazoa</taxon>
        <taxon>Ecdysozoa</taxon>
        <taxon>Arthropoda</taxon>
        <taxon>Chelicerata</taxon>
        <taxon>Arachnida</taxon>
        <taxon>Acari</taxon>
        <taxon>Parasitiformes</taxon>
        <taxon>Ixodida</taxon>
        <taxon>Ixodoidea</taxon>
        <taxon>Ixodidae</taxon>
        <taxon>Ixodinae</taxon>
        <taxon>Ixodes</taxon>
    </lineage>
</organism>
<sequence>MNNSYHFVRLLTNRNDICVHKFLDHQRKVKTGLLAAHGYHVPGGAVRASLAGILMGALSNSLGPWVKKHPGVLRNLFICMDVASCPYDNEAELAPCNLELPLNLYQWCTRRRCEILSTVTVSSMMTSRRRLLRSLDASEVERTKRRKEQVRTAAVIHRPRTHFAIIPVRRHNMWWDADPACQALQQLLKSNKVLTSTVARLSEDLKQLRLYTRRPTTRQVSNSPPRRRRSRGTPRREQGYALTEPNRMTQAGQQNYGSEIGSPGSRTGRLQNPYK</sequence>
<gene>
    <name evidence="1" type="ORF">HPB47_013306</name>
</gene>
<dbReference type="Proteomes" id="UP000805193">
    <property type="component" value="Unassembled WGS sequence"/>
</dbReference>